<dbReference type="AlphaFoldDB" id="A0A127PX44"/>
<dbReference type="PATRIC" id="fig|279058.17.peg.4981"/>
<evidence type="ECO:0000313" key="3">
    <source>
        <dbReference type="Proteomes" id="UP000071778"/>
    </source>
</evidence>
<dbReference type="InterPro" id="IPR025205">
    <property type="entry name" value="PilX/PilW_C"/>
</dbReference>
<feature type="domain" description="PilX/PilW C-terminal" evidence="1">
    <location>
        <begin position="87"/>
        <end position="166"/>
    </location>
</feature>
<gene>
    <name evidence="2" type="ORF">CAter282_4624</name>
</gene>
<dbReference type="RefSeq" id="WP_061535071.1">
    <property type="nucleotide sequence ID" value="NZ_CP013233.1"/>
</dbReference>
<organism evidence="2 3">
    <name type="scientific">Collimonas arenae</name>
    <dbReference type="NCBI Taxonomy" id="279058"/>
    <lineage>
        <taxon>Bacteria</taxon>
        <taxon>Pseudomonadati</taxon>
        <taxon>Pseudomonadota</taxon>
        <taxon>Betaproteobacteria</taxon>
        <taxon>Burkholderiales</taxon>
        <taxon>Oxalobacteraceae</taxon>
        <taxon>Collimonas</taxon>
    </lineage>
</organism>
<accession>A0A127PX44</accession>
<name>A0A127PX44_9BURK</name>
<evidence type="ECO:0000259" key="1">
    <source>
        <dbReference type="Pfam" id="PF13681"/>
    </source>
</evidence>
<dbReference type="Proteomes" id="UP000071778">
    <property type="component" value="Chromosome"/>
</dbReference>
<dbReference type="Pfam" id="PF13681">
    <property type="entry name" value="PilX"/>
    <property type="match status" value="1"/>
</dbReference>
<protein>
    <submittedName>
        <fullName evidence="2">PilX N-terminal family protein</fullName>
    </submittedName>
</protein>
<sequence>MSPPRFVCAAGVVLPVLLIFLLATMVLAFAALRSATVEELMAANANDRLLAFQEAERALRFCENQLQMTPIPVTLPQLEQGPQPAGGKVTKSHWEIAENWRSDSVSVAVPDISGPATAARCMVERLQLQPGMRFHLEPPPPRPAFRITARAVGAGGSATVMLQSYLLL</sequence>
<reference evidence="2 3" key="1">
    <citation type="submission" date="2015-11" db="EMBL/GenBank/DDBJ databases">
        <title>Exploring the genomic traits of fungus-feeding bacterial genus Collimonas.</title>
        <authorList>
            <person name="Song C."/>
            <person name="Schmidt R."/>
            <person name="de Jager V."/>
            <person name="Krzyzanowska D."/>
            <person name="Jongedijk E."/>
            <person name="Cankar K."/>
            <person name="Beekwilder J."/>
            <person name="van Veen A."/>
            <person name="de Boer W."/>
            <person name="van Veen J.A."/>
            <person name="Garbeva P."/>
        </authorList>
    </citation>
    <scope>NUCLEOTIDE SEQUENCE [LARGE SCALE GENOMIC DNA]</scope>
    <source>
        <strain evidence="2 3">Ter282</strain>
    </source>
</reference>
<evidence type="ECO:0000313" key="2">
    <source>
        <dbReference type="EMBL" id="AMP12279.1"/>
    </source>
</evidence>
<proteinExistence type="predicted"/>
<keyword evidence="3" id="KW-1185">Reference proteome</keyword>
<dbReference type="EMBL" id="CP013235">
    <property type="protein sequence ID" value="AMP12279.1"/>
    <property type="molecule type" value="Genomic_DNA"/>
</dbReference>